<reference evidence="4 5" key="1">
    <citation type="journal article" date="2007" name="Science">
        <title>Sea anemone genome reveals ancestral eumetazoan gene repertoire and genomic organization.</title>
        <authorList>
            <person name="Putnam N.H."/>
            <person name="Srivastava M."/>
            <person name="Hellsten U."/>
            <person name="Dirks B."/>
            <person name="Chapman J."/>
            <person name="Salamov A."/>
            <person name="Terry A."/>
            <person name="Shapiro H."/>
            <person name="Lindquist E."/>
            <person name="Kapitonov V.V."/>
            <person name="Jurka J."/>
            <person name="Genikhovich G."/>
            <person name="Grigoriev I.V."/>
            <person name="Lucas S.M."/>
            <person name="Steele R.E."/>
            <person name="Finnerty J.R."/>
            <person name="Technau U."/>
            <person name="Martindale M.Q."/>
            <person name="Rokhsar D.S."/>
        </authorList>
    </citation>
    <scope>NUCLEOTIDE SEQUENCE [LARGE SCALE GENOMIC DNA]</scope>
    <source>
        <strain evidence="5">CH2 X CH6</strain>
    </source>
</reference>
<feature type="domain" description="Monopolin complex subunit Csm1/Pcs1 C-terminal" evidence="3">
    <location>
        <begin position="482"/>
        <end position="564"/>
    </location>
</feature>
<feature type="region of interest" description="Disordered" evidence="2">
    <location>
        <begin position="249"/>
        <end position="290"/>
    </location>
</feature>
<evidence type="ECO:0000313" key="5">
    <source>
        <dbReference type="Proteomes" id="UP000001593"/>
    </source>
</evidence>
<feature type="compositionally biased region" description="Polar residues" evidence="2">
    <location>
        <begin position="60"/>
        <end position="91"/>
    </location>
</feature>
<feature type="region of interest" description="Disordered" evidence="2">
    <location>
        <begin position="440"/>
        <end position="477"/>
    </location>
</feature>
<feature type="coiled-coil region" evidence="1">
    <location>
        <begin position="379"/>
        <end position="406"/>
    </location>
</feature>
<dbReference type="Gene3D" id="3.90.1150.80">
    <property type="match status" value="1"/>
</dbReference>
<gene>
    <name evidence="4" type="ORF">NEMVEDRAFT_v1g243216</name>
</gene>
<proteinExistence type="predicted"/>
<dbReference type="InterPro" id="IPR040349">
    <property type="entry name" value="Csm1/Pcs1"/>
</dbReference>
<keyword evidence="5" id="KW-1185">Reference proteome</keyword>
<name>A7S6K1_NEMVE</name>
<dbReference type="EMBL" id="DS469588">
    <property type="protein sequence ID" value="EDO40666.1"/>
    <property type="molecule type" value="Genomic_DNA"/>
</dbReference>
<dbReference type="PANTHER" id="PTHR28006:SF1">
    <property type="entry name" value="MONOPOLIN COMPLEX SUBUNIT CSM1"/>
    <property type="match status" value="1"/>
</dbReference>
<feature type="compositionally biased region" description="Polar residues" evidence="2">
    <location>
        <begin position="139"/>
        <end position="158"/>
    </location>
</feature>
<evidence type="ECO:0000256" key="2">
    <source>
        <dbReference type="SAM" id="MobiDB-lite"/>
    </source>
</evidence>
<dbReference type="PANTHER" id="PTHR28006">
    <property type="entry name" value="MONOPOLIN COMPLEX SUBUNIT CSM1"/>
    <property type="match status" value="1"/>
</dbReference>
<dbReference type="HOGENOM" id="CLU_469553_0_0_1"/>
<evidence type="ECO:0000259" key="3">
    <source>
        <dbReference type="Pfam" id="PF12539"/>
    </source>
</evidence>
<evidence type="ECO:0000256" key="1">
    <source>
        <dbReference type="SAM" id="Coils"/>
    </source>
</evidence>
<feature type="compositionally biased region" description="Polar residues" evidence="2">
    <location>
        <begin position="441"/>
        <end position="477"/>
    </location>
</feature>
<dbReference type="Proteomes" id="UP000001593">
    <property type="component" value="Unassembled WGS sequence"/>
</dbReference>
<dbReference type="InParanoid" id="A7S6K1"/>
<dbReference type="AlphaFoldDB" id="A7S6K1"/>
<feature type="region of interest" description="Disordered" evidence="2">
    <location>
        <begin position="139"/>
        <end position="183"/>
    </location>
</feature>
<sequence>MPVFTRSGRKKTNRTCIEDPTPQTERRVRRTTATTGRRNVRISTKRKLLEDTNESEPPSKKSNTSKLTENSTPKQNSAISARTRSWGSLKNSLHKKKLALQKETVESEGEDVATSTVDKSEDSTCKTCRATRSSSILLAKVTESSTPQDLSVSSSSPCKEQDGEDLDEGGAGDDMCSSEGAGNDQTYKTLYLQSKNMPGSPARCTPKSTISARTRSWGSLRNSLHKKKLALQENELDSNGENIAAAVPEKLEESGSHRVTKGKRKKPGLDNKPPDLDVSSSSIADEEQANEVSVPFWDDNEYYDDTIDNNYIDVVADEIERNDLIMTRMDQSSDFYKAKLYLLLDAMKQIQSNFKKAQENAQGSLGTYDAFICELKKNLSTERERADGLEEELKRTRGELMEARKGLELAKSSIADLELAKSSNTELDLTKSPRRELEFANSPNVTLQENNKASIGVETSQESVMERSQAQPSESTSADKTMIKFYSMLTGISMTNDDPTAKLYDCFHCEYQLKGKKDRIVKFRLTLDKEFDEVEYSPIAQSPEEKELVSAFPDYLQDVIYFPADQAPRFLVKVLKSVQDL</sequence>
<dbReference type="CDD" id="cd23787">
    <property type="entry name" value="RWD_CSM1"/>
    <property type="match status" value="1"/>
</dbReference>
<dbReference type="GO" id="GO:0033551">
    <property type="term" value="C:monopolin complex"/>
    <property type="evidence" value="ECO:0007669"/>
    <property type="project" value="InterPro"/>
</dbReference>
<dbReference type="OMA" id="KENASCS"/>
<organism evidence="4 5">
    <name type="scientific">Nematostella vectensis</name>
    <name type="common">Starlet sea anemone</name>
    <dbReference type="NCBI Taxonomy" id="45351"/>
    <lineage>
        <taxon>Eukaryota</taxon>
        <taxon>Metazoa</taxon>
        <taxon>Cnidaria</taxon>
        <taxon>Anthozoa</taxon>
        <taxon>Hexacorallia</taxon>
        <taxon>Actiniaria</taxon>
        <taxon>Edwardsiidae</taxon>
        <taxon>Nematostella</taxon>
    </lineage>
</organism>
<dbReference type="InterPro" id="IPR038608">
    <property type="entry name" value="Csm1/Pcs1_C_sf"/>
</dbReference>
<evidence type="ECO:0000313" key="4">
    <source>
        <dbReference type="EMBL" id="EDO40666.1"/>
    </source>
</evidence>
<dbReference type="InterPro" id="IPR020981">
    <property type="entry name" value="Csm1/Pcs1_C"/>
</dbReference>
<accession>A7S6K1</accession>
<protein>
    <recommendedName>
        <fullName evidence="3">Monopolin complex subunit Csm1/Pcs1 C-terminal domain-containing protein</fullName>
    </recommendedName>
</protein>
<feature type="region of interest" description="Disordered" evidence="2">
    <location>
        <begin position="1"/>
        <end position="127"/>
    </location>
</feature>
<feature type="compositionally biased region" description="Acidic residues" evidence="2">
    <location>
        <begin position="162"/>
        <end position="171"/>
    </location>
</feature>
<keyword evidence="1" id="KW-0175">Coiled coil</keyword>
<dbReference type="STRING" id="45351.A7S6K1"/>
<dbReference type="Pfam" id="PF12539">
    <property type="entry name" value="Csm1"/>
    <property type="match status" value="1"/>
</dbReference>